<gene>
    <name evidence="4" type="ordered locus">KLTH0A05544g</name>
</gene>
<dbReference type="FunCoup" id="C5DBV0">
    <property type="interactions" value="155"/>
</dbReference>
<dbReference type="GeneID" id="8290503"/>
<dbReference type="HOGENOM" id="CLU_025801_0_0_1"/>
<evidence type="ECO:0000313" key="5">
    <source>
        <dbReference type="Proteomes" id="UP000002036"/>
    </source>
</evidence>
<dbReference type="EMBL" id="CU928165">
    <property type="protein sequence ID" value="CAR21257.1"/>
    <property type="molecule type" value="Genomic_DNA"/>
</dbReference>
<dbReference type="InterPro" id="IPR031852">
    <property type="entry name" value="Vik1/Cik1_MT-bd"/>
</dbReference>
<feature type="compositionally biased region" description="Polar residues" evidence="2">
    <location>
        <begin position="1"/>
        <end position="13"/>
    </location>
</feature>
<feature type="coiled-coil region" evidence="1">
    <location>
        <begin position="124"/>
        <end position="225"/>
    </location>
</feature>
<proteinExistence type="predicted"/>
<feature type="region of interest" description="Disordered" evidence="2">
    <location>
        <begin position="1"/>
        <end position="28"/>
    </location>
</feature>
<dbReference type="Pfam" id="PF16796">
    <property type="entry name" value="Microtub_bd"/>
    <property type="match status" value="1"/>
</dbReference>
<dbReference type="AlphaFoldDB" id="C5DBV0"/>
<dbReference type="Proteomes" id="UP000002036">
    <property type="component" value="Chromosome A"/>
</dbReference>
<keyword evidence="5" id="KW-1185">Reference proteome</keyword>
<evidence type="ECO:0000256" key="2">
    <source>
        <dbReference type="SAM" id="MobiDB-lite"/>
    </source>
</evidence>
<dbReference type="OrthoDB" id="4067584at2759"/>
<evidence type="ECO:0000256" key="1">
    <source>
        <dbReference type="SAM" id="Coils"/>
    </source>
</evidence>
<dbReference type="eggNOG" id="ENOG502RIY9">
    <property type="taxonomic scope" value="Eukaryota"/>
</dbReference>
<dbReference type="Gene3D" id="3.40.850.20">
    <property type="match status" value="1"/>
</dbReference>
<dbReference type="InParanoid" id="C5DBV0"/>
<reference evidence="4 5" key="1">
    <citation type="journal article" date="2009" name="Genome Res.">
        <title>Comparative genomics of protoploid Saccharomycetaceae.</title>
        <authorList>
            <consortium name="The Genolevures Consortium"/>
            <person name="Souciet J.-L."/>
            <person name="Dujon B."/>
            <person name="Gaillardin C."/>
            <person name="Johnston M."/>
            <person name="Baret P.V."/>
            <person name="Cliften P."/>
            <person name="Sherman D.J."/>
            <person name="Weissenbach J."/>
            <person name="Westhof E."/>
            <person name="Wincker P."/>
            <person name="Jubin C."/>
            <person name="Poulain J."/>
            <person name="Barbe V."/>
            <person name="Segurens B."/>
            <person name="Artiguenave F."/>
            <person name="Anthouard V."/>
            <person name="Vacherie B."/>
            <person name="Val M.-E."/>
            <person name="Fulton R.S."/>
            <person name="Minx P."/>
            <person name="Wilson R."/>
            <person name="Durrens P."/>
            <person name="Jean G."/>
            <person name="Marck C."/>
            <person name="Martin T."/>
            <person name="Nikolski M."/>
            <person name="Rolland T."/>
            <person name="Seret M.-L."/>
            <person name="Casaregola S."/>
            <person name="Despons L."/>
            <person name="Fairhead C."/>
            <person name="Fischer G."/>
            <person name="Lafontaine I."/>
            <person name="Leh V."/>
            <person name="Lemaire M."/>
            <person name="de Montigny J."/>
            <person name="Neuveglise C."/>
            <person name="Thierry A."/>
            <person name="Blanc-Lenfle I."/>
            <person name="Bleykasten C."/>
            <person name="Diffels J."/>
            <person name="Fritsch E."/>
            <person name="Frangeul L."/>
            <person name="Goeffon A."/>
            <person name="Jauniaux N."/>
            <person name="Kachouri-Lafond R."/>
            <person name="Payen C."/>
            <person name="Potier S."/>
            <person name="Pribylova L."/>
            <person name="Ozanne C."/>
            <person name="Richard G.-F."/>
            <person name="Sacerdot C."/>
            <person name="Straub M.-L."/>
            <person name="Talla E."/>
        </authorList>
    </citation>
    <scope>NUCLEOTIDE SEQUENCE [LARGE SCALE GENOMIC DNA]</scope>
    <source>
        <strain evidence="5">ATCC 56472 / CBS 6340 / NRRL Y-8284</strain>
    </source>
</reference>
<protein>
    <submittedName>
        <fullName evidence="4">KLTH0A05544p</fullName>
    </submittedName>
</protein>
<keyword evidence="1" id="KW-0175">Coiled coil</keyword>
<name>C5DBV0_LACTC</name>
<dbReference type="RefSeq" id="XP_002551699.1">
    <property type="nucleotide sequence ID" value="XM_002551653.1"/>
</dbReference>
<feature type="coiled-coil region" evidence="1">
    <location>
        <begin position="252"/>
        <end position="321"/>
    </location>
</feature>
<organism evidence="4 5">
    <name type="scientific">Lachancea thermotolerans (strain ATCC 56472 / CBS 6340 / NRRL Y-8284)</name>
    <name type="common">Yeast</name>
    <name type="synonym">Kluyveromyces thermotolerans</name>
    <dbReference type="NCBI Taxonomy" id="559295"/>
    <lineage>
        <taxon>Eukaryota</taxon>
        <taxon>Fungi</taxon>
        <taxon>Dikarya</taxon>
        <taxon>Ascomycota</taxon>
        <taxon>Saccharomycotina</taxon>
        <taxon>Saccharomycetes</taxon>
        <taxon>Saccharomycetales</taxon>
        <taxon>Saccharomycetaceae</taxon>
        <taxon>Lachancea</taxon>
    </lineage>
</organism>
<dbReference type="KEGG" id="lth:KLTH0A05544g"/>
<accession>C5DBV0</accession>
<evidence type="ECO:0000259" key="3">
    <source>
        <dbReference type="Pfam" id="PF16796"/>
    </source>
</evidence>
<feature type="domain" description="Spindle pole body-associated protein Vik1/Cik1 microtubule binding" evidence="3">
    <location>
        <begin position="350"/>
        <end position="486"/>
    </location>
</feature>
<dbReference type="GO" id="GO:0008017">
    <property type="term" value="F:microtubule binding"/>
    <property type="evidence" value="ECO:0007669"/>
    <property type="project" value="InterPro"/>
</dbReference>
<sequence length="631" mass="73162">MTHTKIPQMSQTRIPGHKRAMSSPPGSATKRLHILEDVTNTNSIARLPGTKMSVAVDSNTRLMNKYYYGDPKVIEAVKVRERKIARDIQHFRKSIAEIDAETKLIQETNLPNLDYDMSKKNTLCNELRKELVQLTTSLDEKNGECELMESNWELTVKHLQLEHEVNLQKARNEIDQALCEARERWEEKLREMENFRPDSGIIEEIEELKEERLQEEKKLNALEASNKRACTMRDQELDIEFQKFLLEKQKPSEELREKCQVQREKNKQLTEEILCFENQLEESTRDCARLYEAITRIEKLIKACLEEREELLERRTKVEASFRETELTTQKVQTEASAVESKYNAQFDKMEKEQLRRRKMENSIDEMRAKVRCFAYIGDKVPPSCEIDYPAKKISMIGTNSGQSSVFSRIIPRKLIPEKDLIGQECQAYLDMCTAKGLNCNIISLPTDRQQHLRECFLQYFVNSNTHKLSVQYVALSEKMPSSDLLVDPEDSKGDELQLTIKEDAIEMSSRSVELESPQDITDAFSGLELHSRVGDISVMKLKVYNKSEDYFDAYFLEINDDQTIKNISNLSNKNRFVKTPITIILQTLLLKTKSLILCNLFDGRTSDPCLVLESVHQIGRLDVPRKLNER</sequence>
<dbReference type="OMA" id="CFAYANE"/>
<evidence type="ECO:0000313" key="4">
    <source>
        <dbReference type="EMBL" id="CAR21257.1"/>
    </source>
</evidence>